<dbReference type="GO" id="GO:0003677">
    <property type="term" value="F:DNA binding"/>
    <property type="evidence" value="ECO:0007669"/>
    <property type="project" value="UniProtKB-KW"/>
</dbReference>
<dbReference type="InterPro" id="IPR014710">
    <property type="entry name" value="RmlC-like_jellyroll"/>
</dbReference>
<accession>A0A7W6CZU0</accession>
<organism evidence="5 6">
    <name type="scientific">Hansschlegelia beijingensis</name>
    <dbReference type="NCBI Taxonomy" id="1133344"/>
    <lineage>
        <taxon>Bacteria</taxon>
        <taxon>Pseudomonadati</taxon>
        <taxon>Pseudomonadota</taxon>
        <taxon>Alphaproteobacteria</taxon>
        <taxon>Hyphomicrobiales</taxon>
        <taxon>Methylopilaceae</taxon>
        <taxon>Hansschlegelia</taxon>
    </lineage>
</organism>
<dbReference type="Gene3D" id="2.60.120.10">
    <property type="entry name" value="Jelly Rolls"/>
    <property type="match status" value="1"/>
</dbReference>
<dbReference type="Pfam" id="PF13545">
    <property type="entry name" value="HTH_Crp_2"/>
    <property type="match status" value="1"/>
</dbReference>
<dbReference type="InterPro" id="IPR000595">
    <property type="entry name" value="cNMP-bd_dom"/>
</dbReference>
<sequence>MHFVTEGLVAILAQAPDGIAEAGLVGPAGLVEYQAVLGTSATRTVAVALTSVRGVQVPRSAVLQALQRSAVLRRELFDYAARRIAETEQLCVCAARHSIERRLARWLLQASQLLGHKPVEITHQQFASLFGVRRASVTTSLHLLEGEMAIRCWRGRIEIRDPARLEALSCGCEAPRAPTG</sequence>
<gene>
    <name evidence="5" type="ORF">GGR24_000408</name>
</gene>
<keyword evidence="1" id="KW-0805">Transcription regulation</keyword>
<dbReference type="Proteomes" id="UP000528964">
    <property type="component" value="Unassembled WGS sequence"/>
</dbReference>
<keyword evidence="3" id="KW-0804">Transcription</keyword>
<evidence type="ECO:0000313" key="6">
    <source>
        <dbReference type="Proteomes" id="UP000528964"/>
    </source>
</evidence>
<reference evidence="5 6" key="1">
    <citation type="submission" date="2020-08" db="EMBL/GenBank/DDBJ databases">
        <title>Genomic Encyclopedia of Type Strains, Phase IV (KMG-IV): sequencing the most valuable type-strain genomes for metagenomic binning, comparative biology and taxonomic classification.</title>
        <authorList>
            <person name="Goeker M."/>
        </authorList>
    </citation>
    <scope>NUCLEOTIDE SEQUENCE [LARGE SCALE GENOMIC DNA]</scope>
    <source>
        <strain evidence="5 6">DSM 25481</strain>
    </source>
</reference>
<proteinExistence type="predicted"/>
<dbReference type="InterPro" id="IPR012318">
    <property type="entry name" value="HTH_CRP"/>
</dbReference>
<protein>
    <submittedName>
        <fullName evidence="5">CRP-like cAMP-binding protein</fullName>
    </submittedName>
</protein>
<keyword evidence="2" id="KW-0238">DNA-binding</keyword>
<evidence type="ECO:0000256" key="1">
    <source>
        <dbReference type="ARBA" id="ARBA00023015"/>
    </source>
</evidence>
<evidence type="ECO:0000256" key="3">
    <source>
        <dbReference type="ARBA" id="ARBA00023163"/>
    </source>
</evidence>
<evidence type="ECO:0000256" key="2">
    <source>
        <dbReference type="ARBA" id="ARBA00023125"/>
    </source>
</evidence>
<dbReference type="EMBL" id="JACIDR010000001">
    <property type="protein sequence ID" value="MBB3971775.1"/>
    <property type="molecule type" value="Genomic_DNA"/>
</dbReference>
<evidence type="ECO:0000313" key="5">
    <source>
        <dbReference type="EMBL" id="MBB3971775.1"/>
    </source>
</evidence>
<dbReference type="GO" id="GO:0005829">
    <property type="term" value="C:cytosol"/>
    <property type="evidence" value="ECO:0007669"/>
    <property type="project" value="TreeGrafter"/>
</dbReference>
<dbReference type="InterPro" id="IPR018490">
    <property type="entry name" value="cNMP-bd_dom_sf"/>
</dbReference>
<dbReference type="InterPro" id="IPR036390">
    <property type="entry name" value="WH_DNA-bd_sf"/>
</dbReference>
<feature type="domain" description="Cyclic nucleotide-binding" evidence="4">
    <location>
        <begin position="1"/>
        <end position="83"/>
    </location>
</feature>
<keyword evidence="6" id="KW-1185">Reference proteome</keyword>
<dbReference type="PROSITE" id="PS50042">
    <property type="entry name" value="CNMP_BINDING_3"/>
    <property type="match status" value="1"/>
</dbReference>
<dbReference type="InterPro" id="IPR050397">
    <property type="entry name" value="Env_Response_Regulators"/>
</dbReference>
<dbReference type="SUPFAM" id="SSF51206">
    <property type="entry name" value="cAMP-binding domain-like"/>
    <property type="match status" value="1"/>
</dbReference>
<dbReference type="SUPFAM" id="SSF46785">
    <property type="entry name" value="Winged helix' DNA-binding domain"/>
    <property type="match status" value="1"/>
</dbReference>
<comment type="caution">
    <text evidence="5">The sequence shown here is derived from an EMBL/GenBank/DDBJ whole genome shotgun (WGS) entry which is preliminary data.</text>
</comment>
<dbReference type="PANTHER" id="PTHR24567:SF74">
    <property type="entry name" value="HTH-TYPE TRANSCRIPTIONAL REGULATOR ARCR"/>
    <property type="match status" value="1"/>
</dbReference>
<dbReference type="GO" id="GO:0003700">
    <property type="term" value="F:DNA-binding transcription factor activity"/>
    <property type="evidence" value="ECO:0007669"/>
    <property type="project" value="TreeGrafter"/>
</dbReference>
<dbReference type="AlphaFoldDB" id="A0A7W6CZU0"/>
<dbReference type="PANTHER" id="PTHR24567">
    <property type="entry name" value="CRP FAMILY TRANSCRIPTIONAL REGULATORY PROTEIN"/>
    <property type="match status" value="1"/>
</dbReference>
<name>A0A7W6CZU0_9HYPH</name>
<evidence type="ECO:0000259" key="4">
    <source>
        <dbReference type="PROSITE" id="PS50042"/>
    </source>
</evidence>